<dbReference type="Pfam" id="PF00059">
    <property type="entry name" value="Lectin_C"/>
    <property type="match status" value="1"/>
</dbReference>
<keyword evidence="3" id="KW-1185">Reference proteome</keyword>
<proteinExistence type="predicted"/>
<reference evidence="2 3" key="1">
    <citation type="journal article" date="2024" name="BMC Genomics">
        <title>Genome assembly of redclaw crayfish (Cherax quadricarinatus) provides insights into its immune adaptation and hypoxia tolerance.</title>
        <authorList>
            <person name="Liu Z."/>
            <person name="Zheng J."/>
            <person name="Li H."/>
            <person name="Fang K."/>
            <person name="Wang S."/>
            <person name="He J."/>
            <person name="Zhou D."/>
            <person name="Weng S."/>
            <person name="Chi M."/>
            <person name="Gu Z."/>
            <person name="He J."/>
            <person name="Li F."/>
            <person name="Wang M."/>
        </authorList>
    </citation>
    <scope>NUCLEOTIDE SEQUENCE [LARGE SCALE GENOMIC DNA]</scope>
    <source>
        <strain evidence="2">ZL_2023a</strain>
    </source>
</reference>
<organism evidence="2 3">
    <name type="scientific">Cherax quadricarinatus</name>
    <name type="common">Australian red claw crayfish</name>
    <dbReference type="NCBI Taxonomy" id="27406"/>
    <lineage>
        <taxon>Eukaryota</taxon>
        <taxon>Metazoa</taxon>
        <taxon>Ecdysozoa</taxon>
        <taxon>Arthropoda</taxon>
        <taxon>Crustacea</taxon>
        <taxon>Multicrustacea</taxon>
        <taxon>Malacostraca</taxon>
        <taxon>Eumalacostraca</taxon>
        <taxon>Eucarida</taxon>
        <taxon>Decapoda</taxon>
        <taxon>Pleocyemata</taxon>
        <taxon>Astacidea</taxon>
        <taxon>Parastacoidea</taxon>
        <taxon>Parastacidae</taxon>
        <taxon>Cherax</taxon>
    </lineage>
</organism>
<dbReference type="CDD" id="cd00037">
    <property type="entry name" value="CLECT"/>
    <property type="match status" value="1"/>
</dbReference>
<evidence type="ECO:0000313" key="2">
    <source>
        <dbReference type="EMBL" id="KAK8749197.1"/>
    </source>
</evidence>
<dbReference type="PROSITE" id="PS50041">
    <property type="entry name" value="C_TYPE_LECTIN_2"/>
    <property type="match status" value="1"/>
</dbReference>
<dbReference type="PANTHER" id="PTHR22803">
    <property type="entry name" value="MANNOSE, PHOSPHOLIPASE, LECTIN RECEPTOR RELATED"/>
    <property type="match status" value="1"/>
</dbReference>
<dbReference type="AlphaFoldDB" id="A0AAW0XZJ3"/>
<evidence type="ECO:0000313" key="3">
    <source>
        <dbReference type="Proteomes" id="UP001445076"/>
    </source>
</evidence>
<comment type="caution">
    <text evidence="2">The sequence shown here is derived from an EMBL/GenBank/DDBJ whole genome shotgun (WGS) entry which is preliminary data.</text>
</comment>
<dbReference type="Gene3D" id="3.10.100.10">
    <property type="entry name" value="Mannose-Binding Protein A, subunit A"/>
    <property type="match status" value="1"/>
</dbReference>
<dbReference type="SUPFAM" id="SSF56436">
    <property type="entry name" value="C-type lectin-like"/>
    <property type="match status" value="1"/>
</dbReference>
<dbReference type="Gene3D" id="2.60.40.10">
    <property type="entry name" value="Immunoglobulins"/>
    <property type="match status" value="1"/>
</dbReference>
<dbReference type="InterPro" id="IPR016186">
    <property type="entry name" value="C-type_lectin-like/link_sf"/>
</dbReference>
<name>A0AAW0XZJ3_CHEQU</name>
<dbReference type="InterPro" id="IPR016187">
    <property type="entry name" value="CTDL_fold"/>
</dbReference>
<gene>
    <name evidence="2" type="ORF">OTU49_015725</name>
</gene>
<dbReference type="InterPro" id="IPR036179">
    <property type="entry name" value="Ig-like_dom_sf"/>
</dbReference>
<accession>A0AAW0XZJ3</accession>
<dbReference type="EMBL" id="JARKIK010000010">
    <property type="protein sequence ID" value="KAK8749197.1"/>
    <property type="molecule type" value="Genomic_DNA"/>
</dbReference>
<evidence type="ECO:0000259" key="1">
    <source>
        <dbReference type="PROSITE" id="PS50041"/>
    </source>
</evidence>
<dbReference type="InterPro" id="IPR050111">
    <property type="entry name" value="C-type_lectin/snaclec_domain"/>
</dbReference>
<dbReference type="InterPro" id="IPR001304">
    <property type="entry name" value="C-type_lectin-like"/>
</dbReference>
<dbReference type="SUPFAM" id="SSF48726">
    <property type="entry name" value="Immunoglobulin"/>
    <property type="match status" value="1"/>
</dbReference>
<dbReference type="SMART" id="SM00034">
    <property type="entry name" value="CLECT"/>
    <property type="match status" value="1"/>
</dbReference>
<feature type="domain" description="C-type lectin" evidence="1">
    <location>
        <begin position="119"/>
        <end position="238"/>
    </location>
</feature>
<protein>
    <recommendedName>
        <fullName evidence="1">C-type lectin domain-containing protein</fullName>
    </recommendedName>
</protein>
<dbReference type="InterPro" id="IPR013783">
    <property type="entry name" value="Ig-like_fold"/>
</dbReference>
<sequence length="241" mass="26932">MASALADASLIFDTADVQVIPGQSLTLTCGVKQDFRLCFWENDRGDIFQVEDVHAGVHPGMRTPEDLTDNQCGVVIESLGVEDLGKWTCKVLLAGRSLVGSKKVGKTKAVECIEPFVRLGDHCYYFYESGVKTWEEAREYCLSMGTWTDLAVVNDCHQLTLVWDHILMYYNSSRYWIGGADLGQEGSWYFVDGSTVPVGTPFWYPDNPSGNGNCLSLSFSHGYFDDEDCEIKVHFVCQAFE</sequence>
<dbReference type="Proteomes" id="UP001445076">
    <property type="component" value="Unassembled WGS sequence"/>
</dbReference>